<feature type="region of interest" description="Disordered" evidence="2">
    <location>
        <begin position="79"/>
        <end position="115"/>
    </location>
</feature>
<reference evidence="4 5" key="1">
    <citation type="journal article" date="2014" name="PLoS ONE">
        <title>Global Analysis of Gene Expression Profiles in Physic Nut (Jatropha curcas L.) Seedlings Exposed to Salt Stress.</title>
        <authorList>
            <person name="Zhang L."/>
            <person name="Zhang C."/>
            <person name="Wu P."/>
            <person name="Chen Y."/>
            <person name="Li M."/>
            <person name="Jiang H."/>
            <person name="Wu G."/>
        </authorList>
    </citation>
    <scope>NUCLEOTIDE SEQUENCE [LARGE SCALE GENOMIC DNA]</scope>
    <source>
        <strain evidence="5">cv. GZQX0401</strain>
        <tissue evidence="4">Young leaves</tissue>
    </source>
</reference>
<dbReference type="STRING" id="180498.A0A067LEM2"/>
<feature type="region of interest" description="Disordered" evidence="2">
    <location>
        <begin position="159"/>
        <end position="209"/>
    </location>
</feature>
<sequence length="510" mass="56828">MSSLNKSFHSSSSFKEEVMVSKQQGIVSILGSDSELKTNKPLRRTLSADMSSKKWLSQNGFSSRLKKIASSKEFSVSIITDSSSSEGDEDEYEKETEVWSSIQQEKQKKDSSPRGQFDIWSSILTQKAQEAKNLLPPPYVHPLVKRSASSLSEKSLEICTESLGSETGSDGFSSYPPSETGDAEEDKEEEQQEEEEEEEEEEEKVSKNYDMEDWQVIKCNITAASKKLPPRTFPPPIPSLSSRDGASLRMRPRRDNGRFVLEAISVPSQNNFKAERQDGRLVLSFIDTPDGEEEGTKKNEMELFQVEIEDSEEEEEEVNERGGGGGGGEEMRYVMEQAPKLSGGIINVHRLALMINKPTMLANRNTAWSNKFNEVVKFEEEEEEEEEVNPNPIAPLTQSLPPRPPVGRSIPKPAAVATAATASVNAYEYYWKPKPMGTAGVTACLSPIAKKSPSNNDKYILTKNLIVNEKRQELSVWSGNKGDCFPPLSKGCKEPRRSLLLQKLHCIATS</sequence>
<dbReference type="KEGG" id="jcu:105629371"/>
<organism evidence="4 5">
    <name type="scientific">Jatropha curcas</name>
    <name type="common">Barbados nut</name>
    <dbReference type="NCBI Taxonomy" id="180498"/>
    <lineage>
        <taxon>Eukaryota</taxon>
        <taxon>Viridiplantae</taxon>
        <taxon>Streptophyta</taxon>
        <taxon>Embryophyta</taxon>
        <taxon>Tracheophyta</taxon>
        <taxon>Spermatophyta</taxon>
        <taxon>Magnoliopsida</taxon>
        <taxon>eudicotyledons</taxon>
        <taxon>Gunneridae</taxon>
        <taxon>Pentapetalae</taxon>
        <taxon>rosids</taxon>
        <taxon>fabids</taxon>
        <taxon>Malpighiales</taxon>
        <taxon>Euphorbiaceae</taxon>
        <taxon>Crotonoideae</taxon>
        <taxon>Jatropheae</taxon>
        <taxon>Jatropha</taxon>
    </lineage>
</organism>
<dbReference type="Pfam" id="PF11250">
    <property type="entry name" value="FAF"/>
    <property type="match status" value="1"/>
</dbReference>
<protein>
    <recommendedName>
        <fullName evidence="3">FAF domain-containing protein</fullName>
    </recommendedName>
</protein>
<dbReference type="PANTHER" id="PTHR33155">
    <property type="entry name" value="FANTASTIC FOUR-LIKE PROTEIN (DUF3049)"/>
    <property type="match status" value="1"/>
</dbReference>
<dbReference type="OrthoDB" id="1303570at2759"/>
<comment type="similarity">
    <text evidence="1">Belongs to the fantastic four family.</text>
</comment>
<dbReference type="EMBL" id="KK914286">
    <property type="protein sequence ID" value="KDP42960.1"/>
    <property type="molecule type" value="Genomic_DNA"/>
</dbReference>
<feature type="compositionally biased region" description="Acidic residues" evidence="2">
    <location>
        <begin position="181"/>
        <end position="203"/>
    </location>
</feature>
<feature type="compositionally biased region" description="Polar residues" evidence="2">
    <location>
        <begin position="162"/>
        <end position="177"/>
    </location>
</feature>
<feature type="domain" description="FAF" evidence="3">
    <location>
        <begin position="233"/>
        <end position="285"/>
    </location>
</feature>
<dbReference type="PANTHER" id="PTHR33155:SF3">
    <property type="entry name" value="PROTEIN FAF-LIKE, CHLOROPLASTIC"/>
    <property type="match status" value="1"/>
</dbReference>
<evidence type="ECO:0000313" key="4">
    <source>
        <dbReference type="EMBL" id="KDP42960.1"/>
    </source>
</evidence>
<feature type="region of interest" description="Disordered" evidence="2">
    <location>
        <begin position="381"/>
        <end position="402"/>
    </location>
</feature>
<proteinExistence type="inferred from homology"/>
<dbReference type="Proteomes" id="UP000027138">
    <property type="component" value="Unassembled WGS sequence"/>
</dbReference>
<feature type="region of interest" description="Disordered" evidence="2">
    <location>
        <begin position="309"/>
        <end position="329"/>
    </location>
</feature>
<evidence type="ECO:0000259" key="3">
    <source>
        <dbReference type="Pfam" id="PF11250"/>
    </source>
</evidence>
<dbReference type="AlphaFoldDB" id="A0A067LEM2"/>
<feature type="compositionally biased region" description="Acidic residues" evidence="2">
    <location>
        <begin position="309"/>
        <end position="318"/>
    </location>
</feature>
<keyword evidence="5" id="KW-1185">Reference proteome</keyword>
<evidence type="ECO:0000256" key="2">
    <source>
        <dbReference type="SAM" id="MobiDB-lite"/>
    </source>
</evidence>
<evidence type="ECO:0000313" key="5">
    <source>
        <dbReference type="Proteomes" id="UP000027138"/>
    </source>
</evidence>
<accession>A0A067LEM2</accession>
<evidence type="ECO:0000256" key="1">
    <source>
        <dbReference type="ARBA" id="ARBA00008690"/>
    </source>
</evidence>
<dbReference type="InterPro" id="IPR021410">
    <property type="entry name" value="FAF"/>
</dbReference>
<gene>
    <name evidence="4" type="ORF">JCGZ_23902</name>
</gene>
<name>A0A067LEM2_JATCU</name>
<feature type="region of interest" description="Disordered" evidence="2">
    <location>
        <begin position="226"/>
        <end position="250"/>
    </location>
</feature>
<dbReference type="InterPro" id="IPR046431">
    <property type="entry name" value="FAF_dom"/>
</dbReference>